<keyword evidence="2" id="KW-1185">Reference proteome</keyword>
<proteinExistence type="predicted"/>
<sequence>MGPCEPGARASVLRQRQGRAHLFAIQREVLAFHVDDPVQSREIELELRAWAKKALLTRRRGDPARAARVGQEMAVLVRRHHPEHRRAGE</sequence>
<comment type="caution">
    <text evidence="1">The sequence shown here is derived from an EMBL/GenBank/DDBJ whole genome shotgun (WGS) entry which is preliminary data.</text>
</comment>
<dbReference type="AlphaFoldDB" id="A0AAW3B242"/>
<dbReference type="EMBL" id="JBAMZL010000002">
    <property type="protein sequence ID" value="KAL0515572.1"/>
    <property type="molecule type" value="Genomic_DNA"/>
</dbReference>
<evidence type="ECO:0000313" key="2">
    <source>
        <dbReference type="Proteomes" id="UP001482455"/>
    </source>
</evidence>
<name>A0AAW3B242_9TRYP</name>
<gene>
    <name evidence="1" type="ORF">Q4I30_000750</name>
</gene>
<dbReference type="Proteomes" id="UP001482455">
    <property type="component" value="Unassembled WGS sequence"/>
</dbReference>
<reference evidence="1 2" key="1">
    <citation type="submission" date="2024-02" db="EMBL/GenBank/DDBJ databases">
        <title>FIRST GENOME SEQUENCES OF Leishmania (Viannia) shawi, Leishmania (Viannia) lindenbergi AND Leishmania (Viannia) utingensis.</title>
        <authorList>
            <person name="Resadore F."/>
            <person name="Custodio M.G.F."/>
            <person name="Boite M.C."/>
            <person name="Cupolillo E."/>
            <person name="Ferreira G.E.M."/>
        </authorList>
    </citation>
    <scope>NUCLEOTIDE SEQUENCE [LARGE SCALE GENOMIC DNA]</scope>
    <source>
        <strain evidence="1 2">ITUB/BR/1977/M4964</strain>
    </source>
</reference>
<organism evidence="1 2">
    <name type="scientific">Leishmania utingensis</name>
    <dbReference type="NCBI Taxonomy" id="653362"/>
    <lineage>
        <taxon>Eukaryota</taxon>
        <taxon>Discoba</taxon>
        <taxon>Euglenozoa</taxon>
        <taxon>Kinetoplastea</taxon>
        <taxon>Metakinetoplastina</taxon>
        <taxon>Trypanosomatida</taxon>
        <taxon>Trypanosomatidae</taxon>
        <taxon>Leishmaniinae</taxon>
        <taxon>Leishmania</taxon>
    </lineage>
</organism>
<accession>A0AAW3B242</accession>
<evidence type="ECO:0000313" key="1">
    <source>
        <dbReference type="EMBL" id="KAL0515572.1"/>
    </source>
</evidence>
<protein>
    <submittedName>
        <fullName evidence="1">Uncharacterized protein</fullName>
    </submittedName>
</protein>